<gene>
    <name evidence="1" type="ORF">AE618_02875</name>
</gene>
<protein>
    <submittedName>
        <fullName evidence="1">Uncharacterized protein</fullName>
    </submittedName>
</protein>
<name>A0A0N0MCP9_9HYPH</name>
<dbReference type="OrthoDB" id="7853719at2"/>
<dbReference type="AlphaFoldDB" id="A0A0N0MCP9"/>
<dbReference type="EMBL" id="LGSZ01000019">
    <property type="protein sequence ID" value="KPH82457.1"/>
    <property type="molecule type" value="Genomic_DNA"/>
</dbReference>
<dbReference type="RefSeq" id="WP_054207548.1">
    <property type="nucleotide sequence ID" value="NZ_LGSZ01000019.1"/>
</dbReference>
<sequence length="91" mass="10535">MAERRCFVCNHIFENTRPVCHVVFFDDGEIQVDCGQDDHGDADEFSRSFCLVGLNHIVVRDESLPEIFRREKPNTSFGRNDAQSPWISYVL</sequence>
<dbReference type="PATRIC" id="fig|1526658.3.peg.1181"/>
<reference evidence="1 2" key="1">
    <citation type="submission" date="2015-07" db="EMBL/GenBank/DDBJ databases">
        <title>Whole genome sequencing of Bosea vaviloviae isolated from cave pool.</title>
        <authorList>
            <person name="Tan N.E.H."/>
            <person name="Lee Y.P."/>
            <person name="Gan H.M."/>
            <person name="Barton H."/>
            <person name="Savka M.A."/>
        </authorList>
    </citation>
    <scope>NUCLEOTIDE SEQUENCE [LARGE SCALE GENOMIC DNA]</scope>
    <source>
        <strain evidence="1 2">SD260</strain>
    </source>
</reference>
<keyword evidence="2" id="KW-1185">Reference proteome</keyword>
<dbReference type="Proteomes" id="UP000037822">
    <property type="component" value="Unassembled WGS sequence"/>
</dbReference>
<organism evidence="1 2">
    <name type="scientific">Bosea vaviloviae</name>
    <dbReference type="NCBI Taxonomy" id="1526658"/>
    <lineage>
        <taxon>Bacteria</taxon>
        <taxon>Pseudomonadati</taxon>
        <taxon>Pseudomonadota</taxon>
        <taxon>Alphaproteobacteria</taxon>
        <taxon>Hyphomicrobiales</taxon>
        <taxon>Boseaceae</taxon>
        <taxon>Bosea</taxon>
    </lineage>
</organism>
<proteinExistence type="predicted"/>
<comment type="caution">
    <text evidence="1">The sequence shown here is derived from an EMBL/GenBank/DDBJ whole genome shotgun (WGS) entry which is preliminary data.</text>
</comment>
<evidence type="ECO:0000313" key="1">
    <source>
        <dbReference type="EMBL" id="KPH82457.1"/>
    </source>
</evidence>
<accession>A0A0N0MCP9</accession>
<evidence type="ECO:0000313" key="2">
    <source>
        <dbReference type="Proteomes" id="UP000037822"/>
    </source>
</evidence>